<sequence length="437" mass="47664">MPALDKRAITLKGARRTIPTPAPGRTRQAMPGKFGNAKVSAKHRQKAAKLHGRLGQAAACGDVARTRETRKAFLNSFSARAVAVAEAARKKDIKLTCAEAEKLASTLDPRIEPQETVRLTWKVKSDQSYRPIFRFDLRRTALQRLLAHAIHAEHDLHPGQHGVPGKGRNEAIRKAKDYIDAGYSWVVSADVKNCFGSLDAHEVAHRLNLPHQFRHILLPPSGDHIVIPHDNEGKAGKKKEVVTGRLPQGSAASPVAAAAMLAPVYGELPACIAALGYVDDIALFCQSYGDAVSAYNALRGALQGHQAGPLHLKYGYVRQAHDGFRFLGYWIWSDVHGARARPTDAKLEDLDQKLIACDAGGGKDRRTVARDILRGWLSAFREWDLDEYGITALVNICNPHLKAVDVAAMVAFHLATPPKDLPTHGGAHYVDLLQLAG</sequence>
<evidence type="ECO:0000259" key="1">
    <source>
        <dbReference type="PROSITE" id="PS50878"/>
    </source>
</evidence>
<dbReference type="Pfam" id="PF00078">
    <property type="entry name" value="RVT_1"/>
    <property type="match status" value="1"/>
</dbReference>
<dbReference type="PROSITE" id="PS50878">
    <property type="entry name" value="RT_POL"/>
    <property type="match status" value="1"/>
</dbReference>
<organism evidence="2 3">
    <name type="scientific">Ferruginivarius sediminum</name>
    <dbReference type="NCBI Taxonomy" id="2661937"/>
    <lineage>
        <taxon>Bacteria</taxon>
        <taxon>Pseudomonadati</taxon>
        <taxon>Pseudomonadota</taxon>
        <taxon>Alphaproteobacteria</taxon>
        <taxon>Rhodospirillales</taxon>
        <taxon>Rhodospirillaceae</taxon>
        <taxon>Ferruginivarius</taxon>
    </lineage>
</organism>
<evidence type="ECO:0000313" key="3">
    <source>
        <dbReference type="Proteomes" id="UP000253941"/>
    </source>
</evidence>
<proteinExistence type="predicted"/>
<dbReference type="InterPro" id="IPR000477">
    <property type="entry name" value="RT_dom"/>
</dbReference>
<gene>
    <name evidence="2" type="ORF">DRB17_14310</name>
</gene>
<dbReference type="SUPFAM" id="SSF56672">
    <property type="entry name" value="DNA/RNA polymerases"/>
    <property type="match status" value="1"/>
</dbReference>
<accession>A0A369T7D5</accession>
<reference evidence="2 3" key="1">
    <citation type="submission" date="2018-07" db="EMBL/GenBank/DDBJ databases">
        <title>Venubactetium sediminum gen. nov., sp. nov., isolated from a marine solar saltern.</title>
        <authorList>
            <person name="Wang S."/>
        </authorList>
    </citation>
    <scope>NUCLEOTIDE SEQUENCE [LARGE SCALE GENOMIC DNA]</scope>
    <source>
        <strain evidence="2 3">WD2A32</strain>
    </source>
</reference>
<name>A0A369T7D5_9PROT</name>
<evidence type="ECO:0000313" key="2">
    <source>
        <dbReference type="EMBL" id="RDD61249.1"/>
    </source>
</evidence>
<comment type="caution">
    <text evidence="2">The sequence shown here is derived from an EMBL/GenBank/DDBJ whole genome shotgun (WGS) entry which is preliminary data.</text>
</comment>
<keyword evidence="3" id="KW-1185">Reference proteome</keyword>
<dbReference type="InterPro" id="IPR043502">
    <property type="entry name" value="DNA/RNA_pol_sf"/>
</dbReference>
<dbReference type="Proteomes" id="UP000253941">
    <property type="component" value="Unassembled WGS sequence"/>
</dbReference>
<protein>
    <recommendedName>
        <fullName evidence="1">Reverse transcriptase domain-containing protein</fullName>
    </recommendedName>
</protein>
<feature type="domain" description="Reverse transcriptase" evidence="1">
    <location>
        <begin position="101"/>
        <end position="331"/>
    </location>
</feature>
<dbReference type="AlphaFoldDB" id="A0A369T7D5"/>
<dbReference type="EMBL" id="QPMH01000014">
    <property type="protein sequence ID" value="RDD61249.1"/>
    <property type="molecule type" value="Genomic_DNA"/>
</dbReference>